<proteinExistence type="predicted"/>
<evidence type="ECO:0000259" key="1">
    <source>
        <dbReference type="PROSITE" id="PS50280"/>
    </source>
</evidence>
<dbReference type="Proteomes" id="UP000248326">
    <property type="component" value="Unassembled WGS sequence"/>
</dbReference>
<gene>
    <name evidence="2" type="ORF">DES52_104136</name>
</gene>
<keyword evidence="3" id="KW-1185">Reference proteome</keyword>
<organism evidence="2 3">
    <name type="scientific">Deinococcus yavapaiensis KR-236</name>
    <dbReference type="NCBI Taxonomy" id="694435"/>
    <lineage>
        <taxon>Bacteria</taxon>
        <taxon>Thermotogati</taxon>
        <taxon>Deinococcota</taxon>
        <taxon>Deinococci</taxon>
        <taxon>Deinococcales</taxon>
        <taxon>Deinococcaceae</taxon>
        <taxon>Deinococcus</taxon>
    </lineage>
</organism>
<feature type="domain" description="SET" evidence="1">
    <location>
        <begin position="14"/>
        <end position="124"/>
    </location>
</feature>
<evidence type="ECO:0000313" key="2">
    <source>
        <dbReference type="EMBL" id="PYE54865.1"/>
    </source>
</evidence>
<dbReference type="InterPro" id="IPR046341">
    <property type="entry name" value="SET_dom_sf"/>
</dbReference>
<dbReference type="EMBL" id="QJSX01000004">
    <property type="protein sequence ID" value="PYE54865.1"/>
    <property type="molecule type" value="Genomic_DNA"/>
</dbReference>
<protein>
    <submittedName>
        <fullName evidence="2">SET domain-containing protein</fullName>
    </submittedName>
</protein>
<dbReference type="Gene3D" id="2.170.270.10">
    <property type="entry name" value="SET domain"/>
    <property type="match status" value="1"/>
</dbReference>
<dbReference type="AlphaFoldDB" id="A0A318S8K7"/>
<sequence length="132" mass="14705">MTYVTQPTTMWFDRRLVMRPSRIHGIGTFATDDIHEGELLVLVTGGLVYTPEAAQRGSSELAGELYNEDVLPNGQRILTPKVFHYYINHSDEPNAVDVTRHPSSTQYVAARPILAGEEITASYLDSEESGRP</sequence>
<dbReference type="InterPro" id="IPR001214">
    <property type="entry name" value="SET_dom"/>
</dbReference>
<dbReference type="PROSITE" id="PS50280">
    <property type="entry name" value="SET"/>
    <property type="match status" value="1"/>
</dbReference>
<name>A0A318S8K7_9DEIO</name>
<accession>A0A318S8K7</accession>
<comment type="caution">
    <text evidence="2">The sequence shown here is derived from an EMBL/GenBank/DDBJ whole genome shotgun (WGS) entry which is preliminary data.</text>
</comment>
<dbReference type="Pfam" id="PF00856">
    <property type="entry name" value="SET"/>
    <property type="match status" value="1"/>
</dbReference>
<evidence type="ECO:0000313" key="3">
    <source>
        <dbReference type="Proteomes" id="UP000248326"/>
    </source>
</evidence>
<dbReference type="OrthoDB" id="72613at2"/>
<dbReference type="SUPFAM" id="SSF82199">
    <property type="entry name" value="SET domain"/>
    <property type="match status" value="1"/>
</dbReference>
<reference evidence="2 3" key="1">
    <citation type="submission" date="2018-06" db="EMBL/GenBank/DDBJ databases">
        <title>Genomic Encyclopedia of Type Strains, Phase IV (KMG-IV): sequencing the most valuable type-strain genomes for metagenomic binning, comparative biology and taxonomic classification.</title>
        <authorList>
            <person name="Goeker M."/>
        </authorList>
    </citation>
    <scope>NUCLEOTIDE SEQUENCE [LARGE SCALE GENOMIC DNA]</scope>
    <source>
        <strain evidence="2 3">DSM 18048</strain>
    </source>
</reference>
<dbReference type="RefSeq" id="WP_110885983.1">
    <property type="nucleotide sequence ID" value="NZ_QJSX01000004.1"/>
</dbReference>